<feature type="domain" description="C2H2-type" evidence="14">
    <location>
        <begin position="527"/>
        <end position="554"/>
    </location>
</feature>
<feature type="domain" description="C2H2-type" evidence="14">
    <location>
        <begin position="181"/>
        <end position="208"/>
    </location>
</feature>
<feature type="domain" description="C2H2-type" evidence="14">
    <location>
        <begin position="984"/>
        <end position="1012"/>
    </location>
</feature>
<feature type="domain" description="C2H2-type" evidence="14">
    <location>
        <begin position="555"/>
        <end position="582"/>
    </location>
</feature>
<dbReference type="PROSITE" id="PS00028">
    <property type="entry name" value="ZINC_FINGER_C2H2_1"/>
    <property type="match status" value="25"/>
</dbReference>
<evidence type="ECO:0000256" key="13">
    <source>
        <dbReference type="SAM" id="MobiDB-lite"/>
    </source>
</evidence>
<dbReference type="SMART" id="SM00355">
    <property type="entry name" value="ZnF_C2H2"/>
    <property type="match status" value="26"/>
</dbReference>
<dbReference type="FunFam" id="3.30.160.60:FF:002349">
    <property type="entry name" value="Zinc finger and BTB domain-containing 40"/>
    <property type="match status" value="1"/>
</dbReference>
<keyword evidence="7" id="KW-0862">Zinc</keyword>
<dbReference type="GO" id="GO:0045893">
    <property type="term" value="P:positive regulation of DNA-templated transcription"/>
    <property type="evidence" value="ECO:0007669"/>
    <property type="project" value="UniProtKB-ARBA"/>
</dbReference>
<dbReference type="Pfam" id="PF00096">
    <property type="entry name" value="zf-C2H2"/>
    <property type="match status" value="13"/>
</dbReference>
<feature type="domain" description="C2H2-type" evidence="14">
    <location>
        <begin position="271"/>
        <end position="295"/>
    </location>
</feature>
<dbReference type="GO" id="GO:0005694">
    <property type="term" value="C:chromosome"/>
    <property type="evidence" value="ECO:0007669"/>
    <property type="project" value="UniProtKB-ARBA"/>
</dbReference>
<dbReference type="Gene3D" id="3.30.160.60">
    <property type="entry name" value="Classic Zinc Finger"/>
    <property type="match status" value="22"/>
</dbReference>
<proteinExistence type="inferred from homology"/>
<keyword evidence="8" id="KW-0805">Transcription regulation</keyword>
<dbReference type="FunFam" id="3.30.160.60:FF:000226">
    <property type="entry name" value="Zinc finger protein 236 variant"/>
    <property type="match status" value="1"/>
</dbReference>
<feature type="domain" description="C2H2-type" evidence="14">
    <location>
        <begin position="319"/>
        <end position="346"/>
    </location>
</feature>
<feature type="domain" description="C2H2-type" evidence="14">
    <location>
        <begin position="375"/>
        <end position="399"/>
    </location>
</feature>
<feature type="domain" description="C2H2-type" evidence="14">
    <location>
        <begin position="209"/>
        <end position="236"/>
    </location>
</feature>
<evidence type="ECO:0000256" key="4">
    <source>
        <dbReference type="ARBA" id="ARBA00022723"/>
    </source>
</evidence>
<dbReference type="FunFam" id="3.30.160.60:FF:000882">
    <property type="entry name" value="Predicted gene, 21060"/>
    <property type="match status" value="1"/>
</dbReference>
<feature type="compositionally biased region" description="Polar residues" evidence="13">
    <location>
        <begin position="450"/>
        <end position="464"/>
    </location>
</feature>
<keyword evidence="9" id="KW-0238">DNA-binding</keyword>
<dbReference type="SUPFAM" id="SSF57667">
    <property type="entry name" value="beta-beta-alpha zinc fingers"/>
    <property type="match status" value="13"/>
</dbReference>
<dbReference type="GO" id="GO:0005634">
    <property type="term" value="C:nucleus"/>
    <property type="evidence" value="ECO:0007669"/>
    <property type="project" value="UniProtKB-SubCell"/>
</dbReference>
<dbReference type="FunFam" id="3.30.160.60:FF:001818">
    <property type="entry name" value="GDNF-inducible zinc finger protein 1 isoform X1"/>
    <property type="match status" value="2"/>
</dbReference>
<evidence type="ECO:0000313" key="15">
    <source>
        <dbReference type="EMBL" id="CAD5122879.1"/>
    </source>
</evidence>
<dbReference type="EMBL" id="CAJFCJ010000019">
    <property type="protein sequence ID" value="CAD5122879.1"/>
    <property type="molecule type" value="Genomic_DNA"/>
</dbReference>
<dbReference type="GO" id="GO:0008270">
    <property type="term" value="F:zinc ion binding"/>
    <property type="evidence" value="ECO:0007669"/>
    <property type="project" value="UniProtKB-KW"/>
</dbReference>
<feature type="domain" description="C2H2-type" evidence="14">
    <location>
        <begin position="153"/>
        <end position="180"/>
    </location>
</feature>
<feature type="region of interest" description="Disordered" evidence="13">
    <location>
        <begin position="1560"/>
        <end position="1588"/>
    </location>
</feature>
<dbReference type="FunFam" id="3.30.160.60:FF:000264">
    <property type="entry name" value="Zinc finger protein 236"/>
    <property type="match status" value="2"/>
</dbReference>
<comment type="similarity">
    <text evidence="3">Belongs to the krueppel C2H2-type zinc-finger protein family.</text>
</comment>
<dbReference type="FunFam" id="3.30.160.60:FF:000100">
    <property type="entry name" value="Zinc finger 45-like"/>
    <property type="match status" value="3"/>
</dbReference>
<evidence type="ECO:0000256" key="5">
    <source>
        <dbReference type="ARBA" id="ARBA00022737"/>
    </source>
</evidence>
<feature type="domain" description="C2H2-type" evidence="14">
    <location>
        <begin position="1258"/>
        <end position="1285"/>
    </location>
</feature>
<evidence type="ECO:0000256" key="9">
    <source>
        <dbReference type="ARBA" id="ARBA00023125"/>
    </source>
</evidence>
<name>A0A7I8W2S3_9ANNE</name>
<feature type="compositionally biased region" description="Low complexity" evidence="13">
    <location>
        <begin position="1106"/>
        <end position="1122"/>
    </location>
</feature>
<feature type="domain" description="C2H2-type" evidence="14">
    <location>
        <begin position="784"/>
        <end position="811"/>
    </location>
</feature>
<feature type="domain" description="C2H2-type" evidence="14">
    <location>
        <begin position="756"/>
        <end position="783"/>
    </location>
</feature>
<evidence type="ECO:0000313" key="16">
    <source>
        <dbReference type="Proteomes" id="UP000549394"/>
    </source>
</evidence>
<sequence length="1600" mass="180485">MSLSNSDVEDTETHGLSTIILHQPAENVAILPDNSTTDSNLQNSGIVILPLPDGLTSESAQLWSTESLSESPIPQNSVIPQQLYEKNNVYSYNNKLYAVIDGEFQPIELQSSDICSALDENATITIQNIEDDETLKRKRPEEIIEPPIGKGPYKCLVCEKIFDKYPLLIRHKKTHANEKPHCCDHCNASFNHEENLKIHMSIHTKSDRPTCSQCGKSFKRLASLKAHIHYHLQDETLMCTECGDEFSSLYNLDKHMNEHTLVQVQREKRTLTCKYPQCKETFDRASSLREHQKQHQIITASMARKQIHKKVIDRTHFSHACVHCEKRFQKPSQLERHTRIHTGERPYKCKMCSKAFNQSGALKLHMPKHTKERPHKCDLCLMTFSQRGNLRAHIARLHSINPGEENKRFKCDYCPCMFRKLGSMNSHVSRFHPKAEAGLNIESYKYPPTSEANPNDSTSQNLDVQGSDPGGGSGDILSRAMENSGVEEERIMSQNVHEELPELTDSVSGGTRQYQLKICVRSGVKWHQCDYCSKEFRKPSDLIRHIRVHTHERPYACNQCNKRFAIKSTLTNHKKTHLGIKEYSCAVCSKHFASLASLKVHQRLHTGSKPFVCTQCDKRFRTAGHKNAHIQTHSRKNSSSAGVFRRKVNAISGQSNNFIESLPEVQLSQPLRKLPNGTLLEQAPRKAKFLGDQIDPDRPHKCDYCLRGFKKSSHLKQHIRRHTGERPYNCIKCLRSFSSASVLKQHIRTHTGQKSYKCEDCESNFSTKGSLMRHKTTHSEERPYVCPYCHKTFKTTMNCKKHINTHKYELKMQVFEDNRDLGLIANDQSNVAVEQDPSGCLRETTTVVSEASNQVFTQSVQPSNIVQEEQTLPEVTFQEQVNTGINYTSNVELNSDFVPTNAIADSIDPQLYALNQIDTSNASILTQVLNAAGVTGVTGVTVVSEDESHAVGTDYTIASGIETQHVESFGPLKYVFSDPNRLFFKCALCSKLAPDQLEYDRHMREAHPQTDPATAPALIDTQLENVIDSVRTVSAGRGRNNTQVIKLSDEQAEKLSKTEPNEKMSLSEKLLIESARERSSLSYDQQVKSTRILDMIETNVTETPTISSNSSSQGASISNGESAPLSPTATALVPTSHQSCSNTVTLSVQVENLNEEKQSKQRRAGKSTVGHNKCEFCNKVFKKPSDLARHVRTHTGEKPFACPTCHRTFTVKSTLDTHLKIHQGKQTKEYSCHMCNTSFASKGSLKVHMRLHTGSRPFKCAHCSQTFRTSGHRKSHQQNHLKGDSPTKSRKRTNRGGLISDYERRDRAAKQLQDSNQQPHIFDMNDGLRPSGVIALLESENDLPNSQLQINPADFQMLVEHAGNMMDLPVDPNSDMAEQDSSQCARSHPTSVVIDTSEIERYGVSVTDIQQDGTGHPIFLFSAVDNRSKDDENAVTPIVVQTAPSMKTERAHKCKFCGKAFKRAYHLSEHLRDVHGEGEQKPRPTPHKCQHCTKSFQKPSQLQRHIRIHTGERPFQCDLCDKAFNQKNALNMHLKKHSGDKQHHCPHCNQGFVQKGNLKTHMRRAHSQKVTDQNSQLPFDSHLGLEDEPLSGDVPKLLFD</sequence>
<comment type="caution">
    <text evidence="15">The sequence shown here is derived from an EMBL/GenBank/DDBJ whole genome shotgun (WGS) entry which is preliminary data.</text>
</comment>
<feature type="compositionally biased region" description="Polar residues" evidence="13">
    <location>
        <begin position="1568"/>
        <end position="1578"/>
    </location>
</feature>
<organism evidence="15 16">
    <name type="scientific">Dimorphilus gyrociliatus</name>
    <dbReference type="NCBI Taxonomy" id="2664684"/>
    <lineage>
        <taxon>Eukaryota</taxon>
        <taxon>Metazoa</taxon>
        <taxon>Spiralia</taxon>
        <taxon>Lophotrochozoa</taxon>
        <taxon>Annelida</taxon>
        <taxon>Polychaeta</taxon>
        <taxon>Polychaeta incertae sedis</taxon>
        <taxon>Dinophilidae</taxon>
        <taxon>Dimorphilus</taxon>
    </lineage>
</organism>
<evidence type="ECO:0000259" key="14">
    <source>
        <dbReference type="PROSITE" id="PS50157"/>
    </source>
</evidence>
<feature type="region of interest" description="Disordered" evidence="13">
    <location>
        <begin position="1269"/>
        <end position="1325"/>
    </location>
</feature>
<feature type="region of interest" description="Disordered" evidence="13">
    <location>
        <begin position="1041"/>
        <end position="1062"/>
    </location>
</feature>
<reference evidence="15 16" key="1">
    <citation type="submission" date="2020-08" db="EMBL/GenBank/DDBJ databases">
        <authorList>
            <person name="Hejnol A."/>
        </authorList>
    </citation>
    <scope>NUCLEOTIDE SEQUENCE [LARGE SCALE GENOMIC DNA]</scope>
</reference>
<dbReference type="InterPro" id="IPR013087">
    <property type="entry name" value="Znf_C2H2_type"/>
</dbReference>
<feature type="domain" description="C2H2-type" evidence="14">
    <location>
        <begin position="728"/>
        <end position="755"/>
    </location>
</feature>
<gene>
    <name evidence="15" type="ORF">DGYR_LOCUS10623</name>
</gene>
<evidence type="ECO:0000256" key="7">
    <source>
        <dbReference type="ARBA" id="ARBA00022833"/>
    </source>
</evidence>
<feature type="compositionally biased region" description="Polar residues" evidence="13">
    <location>
        <begin position="1125"/>
        <end position="1136"/>
    </location>
</feature>
<feature type="domain" description="C2H2-type" evidence="14">
    <location>
        <begin position="1172"/>
        <end position="1199"/>
    </location>
</feature>
<feature type="domain" description="C2H2-type" evidence="14">
    <location>
        <begin position="1452"/>
        <end position="1480"/>
    </location>
</feature>
<feature type="domain" description="C2H2-type" evidence="14">
    <location>
        <begin position="1515"/>
        <end position="1542"/>
    </location>
</feature>
<dbReference type="Pfam" id="PF13465">
    <property type="entry name" value="zf-H2C2_2"/>
    <property type="match status" value="1"/>
</dbReference>
<keyword evidence="4" id="KW-0479">Metal-binding</keyword>
<dbReference type="FunFam" id="3.30.160.60:FF:001732">
    <property type="entry name" value="Zgc:162936"/>
    <property type="match status" value="1"/>
</dbReference>
<dbReference type="PROSITE" id="PS50157">
    <property type="entry name" value="ZINC_FINGER_C2H2_2"/>
    <property type="match status" value="25"/>
</dbReference>
<dbReference type="GO" id="GO:0000978">
    <property type="term" value="F:RNA polymerase II cis-regulatory region sequence-specific DNA binding"/>
    <property type="evidence" value="ECO:0007669"/>
    <property type="project" value="TreeGrafter"/>
</dbReference>
<feature type="domain" description="C2H2-type" evidence="14">
    <location>
        <begin position="1487"/>
        <end position="1514"/>
    </location>
</feature>
<dbReference type="Pfam" id="PF13912">
    <property type="entry name" value="zf-C2H2_6"/>
    <property type="match status" value="1"/>
</dbReference>
<feature type="compositionally biased region" description="Basic and acidic residues" evidence="13">
    <location>
        <begin position="1047"/>
        <end position="1062"/>
    </location>
</feature>
<evidence type="ECO:0000256" key="12">
    <source>
        <dbReference type="PROSITE-ProRule" id="PRU00042"/>
    </source>
</evidence>
<feature type="domain" description="C2H2-type" evidence="14">
    <location>
        <begin position="1200"/>
        <end position="1227"/>
    </location>
</feature>
<feature type="domain" description="C2H2-type" evidence="14">
    <location>
        <begin position="700"/>
        <end position="727"/>
    </location>
</feature>
<keyword evidence="6 12" id="KW-0863">Zinc-finger</keyword>
<keyword evidence="11" id="KW-0539">Nucleus</keyword>
<evidence type="ECO:0000256" key="2">
    <source>
        <dbReference type="ARBA" id="ARBA00004123"/>
    </source>
</evidence>
<evidence type="ECO:0000256" key="10">
    <source>
        <dbReference type="ARBA" id="ARBA00023163"/>
    </source>
</evidence>
<evidence type="ECO:0000256" key="6">
    <source>
        <dbReference type="ARBA" id="ARBA00022771"/>
    </source>
</evidence>
<dbReference type="GO" id="GO:0000981">
    <property type="term" value="F:DNA-binding transcription factor activity, RNA polymerase II-specific"/>
    <property type="evidence" value="ECO:0007669"/>
    <property type="project" value="TreeGrafter"/>
</dbReference>
<feature type="region of interest" description="Disordered" evidence="13">
    <location>
        <begin position="444"/>
        <end position="476"/>
    </location>
</feature>
<dbReference type="InterPro" id="IPR036236">
    <property type="entry name" value="Znf_C2H2_sf"/>
</dbReference>
<comment type="function">
    <text evidence="1">May be involved in transcriptional regulation.</text>
</comment>
<feature type="compositionally biased region" description="Basic residues" evidence="13">
    <location>
        <begin position="1270"/>
        <end position="1279"/>
    </location>
</feature>
<feature type="domain" description="C2H2-type" evidence="14">
    <location>
        <begin position="347"/>
        <end position="374"/>
    </location>
</feature>
<dbReference type="InterPro" id="IPR050527">
    <property type="entry name" value="Snail/Krueppel_Znf"/>
</dbReference>
<feature type="domain" description="C2H2-type" evidence="14">
    <location>
        <begin position="237"/>
        <end position="260"/>
    </location>
</feature>
<keyword evidence="16" id="KW-1185">Reference proteome</keyword>
<dbReference type="OrthoDB" id="6077919at2759"/>
<feature type="domain" description="C2H2-type" evidence="14">
    <location>
        <begin position="1230"/>
        <end position="1257"/>
    </location>
</feature>
<dbReference type="PANTHER" id="PTHR24388:SF50">
    <property type="entry name" value="ZINC FINGER PROTEIN 646"/>
    <property type="match status" value="1"/>
</dbReference>
<dbReference type="Proteomes" id="UP000549394">
    <property type="component" value="Unassembled WGS sequence"/>
</dbReference>
<comment type="subcellular location">
    <subcellularLocation>
        <location evidence="2">Nucleus</location>
    </subcellularLocation>
</comment>
<dbReference type="PANTHER" id="PTHR24388">
    <property type="entry name" value="ZINC FINGER PROTEIN"/>
    <property type="match status" value="1"/>
</dbReference>
<evidence type="ECO:0000256" key="3">
    <source>
        <dbReference type="ARBA" id="ARBA00006991"/>
    </source>
</evidence>
<feature type="domain" description="C2H2-type" evidence="14">
    <location>
        <begin position="1543"/>
        <end position="1571"/>
    </location>
</feature>
<dbReference type="FunFam" id="3.30.160.60:FF:000597">
    <property type="entry name" value="zinc finger protein 236 isoform X3"/>
    <property type="match status" value="1"/>
</dbReference>
<keyword evidence="10" id="KW-0804">Transcription</keyword>
<evidence type="ECO:0000256" key="1">
    <source>
        <dbReference type="ARBA" id="ARBA00003767"/>
    </source>
</evidence>
<feature type="region of interest" description="Disordered" evidence="13">
    <location>
        <begin position="1103"/>
        <end position="1136"/>
    </location>
</feature>
<feature type="domain" description="C2H2-type" evidence="14">
    <location>
        <begin position="583"/>
        <end position="610"/>
    </location>
</feature>
<dbReference type="FunFam" id="3.30.160.60:FF:000446">
    <property type="entry name" value="Zinc finger protein"/>
    <property type="match status" value="3"/>
</dbReference>
<evidence type="ECO:0000256" key="11">
    <source>
        <dbReference type="ARBA" id="ARBA00023242"/>
    </source>
</evidence>
<protein>
    <submittedName>
        <fullName evidence="15">DgyrCDS11281</fullName>
    </submittedName>
</protein>
<evidence type="ECO:0000256" key="8">
    <source>
        <dbReference type="ARBA" id="ARBA00023015"/>
    </source>
</evidence>
<feature type="domain" description="C2H2-type" evidence="14">
    <location>
        <begin position="611"/>
        <end position="638"/>
    </location>
</feature>
<keyword evidence="5" id="KW-0677">Repeat</keyword>
<accession>A0A7I8W2S3</accession>